<evidence type="ECO:0000313" key="9">
    <source>
        <dbReference type="EMBL" id="PPV17283.1"/>
    </source>
</evidence>
<dbReference type="RefSeq" id="WP_043663778.1">
    <property type="nucleotide sequence ID" value="NZ_JSEG01000008.1"/>
</dbReference>
<reference evidence="9 10" key="1">
    <citation type="submission" date="2016-01" db="EMBL/GenBank/DDBJ databases">
        <title>Characterization of the Clostridium difficile lineages that are prevalent in Hong Kong and China.</title>
        <authorList>
            <person name="Kwok J.S.-L."/>
            <person name="Lam W.-Y."/>
            <person name="Ip M."/>
            <person name="Chan T.-F."/>
            <person name="Hawkey P.M."/>
            <person name="Tsui S.K.-W."/>
        </authorList>
    </citation>
    <scope>NUCLEOTIDE SEQUENCE [LARGE SCALE GENOMIC DNA]</scope>
    <source>
        <strain evidence="9 10">300064</strain>
    </source>
</reference>
<dbReference type="Proteomes" id="UP000238081">
    <property type="component" value="Unassembled WGS sequence"/>
</dbReference>
<keyword evidence="3" id="KW-0479">Metal-binding</keyword>
<feature type="domain" description="Peptidase M13 C-terminal" evidence="7">
    <location>
        <begin position="492"/>
        <end position="680"/>
    </location>
</feature>
<dbReference type="SUPFAM" id="SSF55486">
    <property type="entry name" value="Metalloproteases ('zincins'), catalytic domain"/>
    <property type="match status" value="1"/>
</dbReference>
<dbReference type="InterPro" id="IPR042089">
    <property type="entry name" value="Peptidase_M13_dom_2"/>
</dbReference>
<evidence type="ECO:0000256" key="1">
    <source>
        <dbReference type="ARBA" id="ARBA00001947"/>
    </source>
</evidence>
<evidence type="ECO:0000259" key="7">
    <source>
        <dbReference type="Pfam" id="PF01431"/>
    </source>
</evidence>
<dbReference type="InterPro" id="IPR018497">
    <property type="entry name" value="Peptidase_M13_C"/>
</dbReference>
<dbReference type="InterPro" id="IPR008753">
    <property type="entry name" value="Peptidase_M13_N"/>
</dbReference>
<keyword evidence="5" id="KW-0862">Zinc</keyword>
<accession>A0A2S7FEB0</accession>
<dbReference type="EMBL" id="LRDH01000035">
    <property type="protein sequence ID" value="PPV17283.1"/>
    <property type="molecule type" value="Genomic_DNA"/>
</dbReference>
<evidence type="ECO:0000313" key="10">
    <source>
        <dbReference type="Proteomes" id="UP000238081"/>
    </source>
</evidence>
<feature type="domain" description="Peptidase M13 N-terminal" evidence="8">
    <location>
        <begin position="49"/>
        <end position="430"/>
    </location>
</feature>
<protein>
    <submittedName>
        <fullName evidence="9">Peptidase M13</fullName>
    </submittedName>
</protein>
<evidence type="ECO:0000256" key="6">
    <source>
        <dbReference type="ARBA" id="ARBA00023049"/>
    </source>
</evidence>
<dbReference type="GO" id="GO:0046872">
    <property type="term" value="F:metal ion binding"/>
    <property type="evidence" value="ECO:0007669"/>
    <property type="project" value="UniProtKB-KW"/>
</dbReference>
<evidence type="ECO:0000256" key="3">
    <source>
        <dbReference type="ARBA" id="ARBA00022723"/>
    </source>
</evidence>
<dbReference type="InterPro" id="IPR000718">
    <property type="entry name" value="Peptidase_M13"/>
</dbReference>
<dbReference type="PANTHER" id="PTHR11733">
    <property type="entry name" value="ZINC METALLOPROTEASE FAMILY M13 NEPRILYSIN-RELATED"/>
    <property type="match status" value="1"/>
</dbReference>
<comment type="caution">
    <text evidence="9">The sequence shown here is derived from an EMBL/GenBank/DDBJ whole genome shotgun (WGS) entry which is preliminary data.</text>
</comment>
<dbReference type="PROSITE" id="PS51885">
    <property type="entry name" value="NEPRILYSIN"/>
    <property type="match status" value="1"/>
</dbReference>
<evidence type="ECO:0000259" key="8">
    <source>
        <dbReference type="Pfam" id="PF05649"/>
    </source>
</evidence>
<keyword evidence="4" id="KW-0378">Hydrolase</keyword>
<dbReference type="GO" id="GO:0016485">
    <property type="term" value="P:protein processing"/>
    <property type="evidence" value="ECO:0007669"/>
    <property type="project" value="TreeGrafter"/>
</dbReference>
<name>A0A2S7FEB0_CLOBU</name>
<dbReference type="AlphaFoldDB" id="A0A2S7FEB0"/>
<keyword evidence="2" id="KW-0645">Protease</keyword>
<dbReference type="Pfam" id="PF05649">
    <property type="entry name" value="Peptidase_M13_N"/>
    <property type="match status" value="1"/>
</dbReference>
<evidence type="ECO:0000256" key="2">
    <source>
        <dbReference type="ARBA" id="ARBA00022670"/>
    </source>
</evidence>
<keyword evidence="6" id="KW-0482">Metalloprotease</keyword>
<dbReference type="PANTHER" id="PTHR11733:SF133">
    <property type="entry name" value="PHOSPHATE-REGULATING NEUTRAL ENDOPEPTIDASE PHEX"/>
    <property type="match status" value="1"/>
</dbReference>
<dbReference type="CDD" id="cd08662">
    <property type="entry name" value="M13"/>
    <property type="match status" value="1"/>
</dbReference>
<dbReference type="Pfam" id="PF01431">
    <property type="entry name" value="Peptidase_M13"/>
    <property type="match status" value="1"/>
</dbReference>
<sequence length="684" mass="78294">MKKNRRIVSLLAGVAVIISMITPLSKGYAAERTGTYDLKTVNISNVRAQDDFYEAVNGEWTKNEANNINDLYGEKSTYSDIKENNDKIVKSEFESFLHNKNKYGENSDERKMADVYENYINREARNSQGIEPMEKYLSKIDSVNTMDDLTQLLGDSEIDILTNIIDFNIKENYNGSAYEIAIDPTELSLVDSGKYGSNGDYEYYSKVRDFYMSLLSKCGYSEVDSKKMIDDLFKFENSIAGSILSYDTDESQIDKSQYNILMKIEDLDREAPNIKLSSMMKSLKIDNANYIEVSEVNWLKKLNELWTQENLPLIKNYIKLNVIRSSGRYLSEDMDKLYYNFIENILGVKFSDVSIQSEAYSKISSVFPISLGKLYTEKTFNEAEKADVQNIADQVMNVYNEKIKSCSWISDVTRENLMDKLNKMKINIGYSNSNQDYSNAEIKLYSQGGSLLENMINIALTARDNQIKTLNTPINKNEIIDQIIPQDVVAEYHTLNNTVVITPGIIQPELYDINDSTEEKLAGIGIVIAHEIGHSLDILGAFFDGDGNVKDIWTKDDFNKYKEKALYIMNYYSEIEALPGKYIDGELTLCENMADIQGMSCILELLNNTKDADYKLFFESYAKAYKSIKTKESYEQALVDDEHSPDKERVNVVLSQFQKFYDTYGISSDDKMYVNPENRISPLW</sequence>
<organism evidence="9 10">
    <name type="scientific">Clostridium butyricum</name>
    <dbReference type="NCBI Taxonomy" id="1492"/>
    <lineage>
        <taxon>Bacteria</taxon>
        <taxon>Bacillati</taxon>
        <taxon>Bacillota</taxon>
        <taxon>Clostridia</taxon>
        <taxon>Eubacteriales</taxon>
        <taxon>Clostridiaceae</taxon>
        <taxon>Clostridium</taxon>
    </lineage>
</organism>
<evidence type="ECO:0000256" key="5">
    <source>
        <dbReference type="ARBA" id="ARBA00022833"/>
    </source>
</evidence>
<proteinExistence type="predicted"/>
<dbReference type="InterPro" id="IPR024079">
    <property type="entry name" value="MetalloPept_cat_dom_sf"/>
</dbReference>
<dbReference type="GO" id="GO:0005886">
    <property type="term" value="C:plasma membrane"/>
    <property type="evidence" value="ECO:0007669"/>
    <property type="project" value="TreeGrafter"/>
</dbReference>
<dbReference type="GO" id="GO:0004222">
    <property type="term" value="F:metalloendopeptidase activity"/>
    <property type="evidence" value="ECO:0007669"/>
    <property type="project" value="InterPro"/>
</dbReference>
<evidence type="ECO:0000256" key="4">
    <source>
        <dbReference type="ARBA" id="ARBA00022801"/>
    </source>
</evidence>
<comment type="cofactor">
    <cofactor evidence="1">
        <name>Zn(2+)</name>
        <dbReference type="ChEBI" id="CHEBI:29105"/>
    </cofactor>
</comment>
<gene>
    <name evidence="9" type="ORF">AWN73_08155</name>
</gene>
<dbReference type="Gene3D" id="3.40.390.10">
    <property type="entry name" value="Collagenase (Catalytic Domain)"/>
    <property type="match status" value="1"/>
</dbReference>
<dbReference type="Gene3D" id="1.10.1380.10">
    <property type="entry name" value="Neutral endopeptidase , domain2"/>
    <property type="match status" value="1"/>
</dbReference>